<protein>
    <recommendedName>
        <fullName evidence="4">RRM domain-containing protein</fullName>
    </recommendedName>
</protein>
<dbReference type="Proteomes" id="UP000681720">
    <property type="component" value="Unassembled WGS sequence"/>
</dbReference>
<organism evidence="1 3">
    <name type="scientific">Rotaria magnacalcarata</name>
    <dbReference type="NCBI Taxonomy" id="392030"/>
    <lineage>
        <taxon>Eukaryota</taxon>
        <taxon>Metazoa</taxon>
        <taxon>Spiralia</taxon>
        <taxon>Gnathifera</taxon>
        <taxon>Rotifera</taxon>
        <taxon>Eurotatoria</taxon>
        <taxon>Bdelloidea</taxon>
        <taxon>Philodinida</taxon>
        <taxon>Philodinidae</taxon>
        <taxon>Rotaria</taxon>
    </lineage>
</organism>
<dbReference type="GO" id="GO:0003676">
    <property type="term" value="F:nucleic acid binding"/>
    <property type="evidence" value="ECO:0007669"/>
    <property type="project" value="InterPro"/>
</dbReference>
<comment type="caution">
    <text evidence="1">The sequence shown here is derived from an EMBL/GenBank/DDBJ whole genome shotgun (WGS) entry which is preliminary data.</text>
</comment>
<dbReference type="Proteomes" id="UP000681967">
    <property type="component" value="Unassembled WGS sequence"/>
</dbReference>
<feature type="non-terminal residue" evidence="1">
    <location>
        <position position="59"/>
    </location>
</feature>
<sequence length="59" mass="6774">MSSARIKRYIFSIFVQNISAGIAEDLFRQMLSQFGALIYFHMFIDPKSHSGLGSRVFEN</sequence>
<proteinExistence type="predicted"/>
<reference evidence="1" key="1">
    <citation type="submission" date="2021-02" db="EMBL/GenBank/DDBJ databases">
        <authorList>
            <person name="Nowell W R."/>
        </authorList>
    </citation>
    <scope>NUCLEOTIDE SEQUENCE</scope>
</reference>
<dbReference type="CDD" id="cd00590">
    <property type="entry name" value="RRM_SF"/>
    <property type="match status" value="1"/>
</dbReference>
<evidence type="ECO:0008006" key="4">
    <source>
        <dbReference type="Google" id="ProtNLM"/>
    </source>
</evidence>
<accession>A0A8S3G8B2</accession>
<evidence type="ECO:0000313" key="3">
    <source>
        <dbReference type="Proteomes" id="UP000681967"/>
    </source>
</evidence>
<name>A0A8S3G8B2_9BILA</name>
<dbReference type="EMBL" id="CAJOBJ010364939">
    <property type="protein sequence ID" value="CAF5220460.1"/>
    <property type="molecule type" value="Genomic_DNA"/>
</dbReference>
<dbReference type="AlphaFoldDB" id="A0A8S3G8B2"/>
<dbReference type="EMBL" id="CAJOBH010259974">
    <property type="protein sequence ID" value="CAF5154104.1"/>
    <property type="molecule type" value="Genomic_DNA"/>
</dbReference>
<evidence type="ECO:0000313" key="2">
    <source>
        <dbReference type="EMBL" id="CAF5220460.1"/>
    </source>
</evidence>
<dbReference type="InterPro" id="IPR035979">
    <property type="entry name" value="RBD_domain_sf"/>
</dbReference>
<dbReference type="SUPFAM" id="SSF54928">
    <property type="entry name" value="RNA-binding domain, RBD"/>
    <property type="match status" value="1"/>
</dbReference>
<gene>
    <name evidence="1" type="ORF">BYL167_LOCUS72970</name>
    <name evidence="2" type="ORF">GIL414_LOCUS84021</name>
</gene>
<evidence type="ECO:0000313" key="1">
    <source>
        <dbReference type="EMBL" id="CAF5154104.1"/>
    </source>
</evidence>